<evidence type="ECO:0000313" key="2">
    <source>
        <dbReference type="EMBL" id="KAJ7093856.1"/>
    </source>
</evidence>
<dbReference type="Gene3D" id="1.20.1280.50">
    <property type="match status" value="1"/>
</dbReference>
<sequence>MDSTRTSTLCPECASWKPRPLPDRPQVNRVHDILRSNTHPLDTSHFRSAISYAAPELARYNSEIERLGNGLARMVAARAALQSYIDSCWSIFAPVRRLPVELLVEIFAMSSSSNAEELTETDTPAGEMDRISKKYLLRLSQVCSHWHVVVMSTARLWSTISLNATLWPGCPTPAANLLGRLTTSLARGGNHPLTLQIGLDNGSDPNESLVVDALAQHSRRWRSVYLWIDLESLQCFSGAQGNIPLLEDLCITGVGHSATGVDVFATAPRLKSVTFEGEVIHMPHFPWEQLEHFRYITNGMQSGLHAPLALMARMRHDHVPRFTLAVDVEDIDLSIEVPPLVADVHHFSLELLGMLSRFLAPQLLGIIFKALTLPHLHGITIDRDWESPAPVWDNTHFLPFAARSSLHDSLTELELHFQMTDMELLDCLAVLPMLTSLIISDCGGAERHAVVTDNLLRRLTWNDDHRTYLVPRLNFFCITSILTYNDDVYWSFLSSRVLRDGWPVERFLIKPFQACIWWLSRLPREREISGEFLTRVASLVGANIVGFQAGQDPAEPPLVKTSLPPDSP</sequence>
<comment type="caution">
    <text evidence="2">The sequence shown here is derived from an EMBL/GenBank/DDBJ whole genome shotgun (WGS) entry which is preliminary data.</text>
</comment>
<dbReference type="EMBL" id="JARJCN010000015">
    <property type="protein sequence ID" value="KAJ7093856.1"/>
    <property type="molecule type" value="Genomic_DNA"/>
</dbReference>
<keyword evidence="3" id="KW-1185">Reference proteome</keyword>
<accession>A0AAD6UCE8</accession>
<gene>
    <name evidence="2" type="ORF">B0H15DRAFT_143592</name>
</gene>
<reference evidence="2" key="1">
    <citation type="submission" date="2023-03" db="EMBL/GenBank/DDBJ databases">
        <title>Massive genome expansion in bonnet fungi (Mycena s.s.) driven by repeated elements and novel gene families across ecological guilds.</title>
        <authorList>
            <consortium name="Lawrence Berkeley National Laboratory"/>
            <person name="Harder C.B."/>
            <person name="Miyauchi S."/>
            <person name="Viragh M."/>
            <person name="Kuo A."/>
            <person name="Thoen E."/>
            <person name="Andreopoulos B."/>
            <person name="Lu D."/>
            <person name="Skrede I."/>
            <person name="Drula E."/>
            <person name="Henrissat B."/>
            <person name="Morin E."/>
            <person name="Kohler A."/>
            <person name="Barry K."/>
            <person name="LaButti K."/>
            <person name="Morin E."/>
            <person name="Salamov A."/>
            <person name="Lipzen A."/>
            <person name="Mereny Z."/>
            <person name="Hegedus B."/>
            <person name="Baldrian P."/>
            <person name="Stursova M."/>
            <person name="Weitz H."/>
            <person name="Taylor A."/>
            <person name="Grigoriev I.V."/>
            <person name="Nagy L.G."/>
            <person name="Martin F."/>
            <person name="Kauserud H."/>
        </authorList>
    </citation>
    <scope>NUCLEOTIDE SEQUENCE</scope>
    <source>
        <strain evidence="2">CBHHK173m</strain>
    </source>
</reference>
<dbReference type="Proteomes" id="UP001222325">
    <property type="component" value="Unassembled WGS sequence"/>
</dbReference>
<evidence type="ECO:0000259" key="1">
    <source>
        <dbReference type="Pfam" id="PF12937"/>
    </source>
</evidence>
<organism evidence="2 3">
    <name type="scientific">Mycena belliarum</name>
    <dbReference type="NCBI Taxonomy" id="1033014"/>
    <lineage>
        <taxon>Eukaryota</taxon>
        <taxon>Fungi</taxon>
        <taxon>Dikarya</taxon>
        <taxon>Basidiomycota</taxon>
        <taxon>Agaricomycotina</taxon>
        <taxon>Agaricomycetes</taxon>
        <taxon>Agaricomycetidae</taxon>
        <taxon>Agaricales</taxon>
        <taxon>Marasmiineae</taxon>
        <taxon>Mycenaceae</taxon>
        <taxon>Mycena</taxon>
    </lineage>
</organism>
<dbReference type="Pfam" id="PF12937">
    <property type="entry name" value="F-box-like"/>
    <property type="match status" value="1"/>
</dbReference>
<protein>
    <recommendedName>
        <fullName evidence="1">F-box domain-containing protein</fullName>
    </recommendedName>
</protein>
<feature type="domain" description="F-box" evidence="1">
    <location>
        <begin position="96"/>
        <end position="162"/>
    </location>
</feature>
<evidence type="ECO:0000313" key="3">
    <source>
        <dbReference type="Proteomes" id="UP001222325"/>
    </source>
</evidence>
<dbReference type="AlphaFoldDB" id="A0AAD6UCE8"/>
<dbReference type="InterPro" id="IPR001810">
    <property type="entry name" value="F-box_dom"/>
</dbReference>
<proteinExistence type="predicted"/>
<name>A0AAD6UCE8_9AGAR</name>